<sequence>MNLSTRERGSLISATAAMQANSAKVALLLQGAETEQQQKAKRAADRAVLASHLALNLVKGVLYELDH</sequence>
<proteinExistence type="predicted"/>
<protein>
    <submittedName>
        <fullName evidence="1">Uncharacterized protein</fullName>
    </submittedName>
</protein>
<evidence type="ECO:0000313" key="2">
    <source>
        <dbReference type="Proteomes" id="UP000553981"/>
    </source>
</evidence>
<dbReference type="RefSeq" id="WP_169770722.1">
    <property type="nucleotide sequence ID" value="NZ_JABCUI010000003.1"/>
</dbReference>
<dbReference type="AlphaFoldDB" id="A0A7Y0UHS8"/>
<gene>
    <name evidence="1" type="ORF">HHJ67_06930</name>
</gene>
<evidence type="ECO:0000313" key="1">
    <source>
        <dbReference type="EMBL" id="NMW87488.1"/>
    </source>
</evidence>
<comment type="caution">
    <text evidence="1">The sequence shown here is derived from an EMBL/GenBank/DDBJ whole genome shotgun (WGS) entry which is preliminary data.</text>
</comment>
<accession>A0A7Y0UHS8</accession>
<name>A0A7Y0UHS8_9ACTO</name>
<reference evidence="1 2" key="1">
    <citation type="submission" date="2020-04" db="EMBL/GenBank/DDBJ databases">
        <title>Antimicrobial susceptibility and clonality of vaginal-derived multi-drug resistant Mobiluncus isolates in China.</title>
        <authorList>
            <person name="Zhang X."/>
        </authorList>
    </citation>
    <scope>NUCLEOTIDE SEQUENCE [LARGE SCALE GENOMIC DNA]</scope>
    <source>
        <strain evidence="1 2">19</strain>
    </source>
</reference>
<organism evidence="1 2">
    <name type="scientific">Mobiluncus curtisii</name>
    <dbReference type="NCBI Taxonomy" id="2051"/>
    <lineage>
        <taxon>Bacteria</taxon>
        <taxon>Bacillati</taxon>
        <taxon>Actinomycetota</taxon>
        <taxon>Actinomycetes</taxon>
        <taxon>Actinomycetales</taxon>
        <taxon>Actinomycetaceae</taxon>
        <taxon>Mobiluncus</taxon>
    </lineage>
</organism>
<dbReference type="EMBL" id="JABCUI010000003">
    <property type="protein sequence ID" value="NMW87488.1"/>
    <property type="molecule type" value="Genomic_DNA"/>
</dbReference>
<dbReference type="Proteomes" id="UP000553981">
    <property type="component" value="Unassembled WGS sequence"/>
</dbReference>